<gene>
    <name evidence="1" type="ORF">P5673_032461</name>
</gene>
<dbReference type="EMBL" id="JARQWQ010000179">
    <property type="protein sequence ID" value="KAK2547544.1"/>
    <property type="molecule type" value="Genomic_DNA"/>
</dbReference>
<comment type="caution">
    <text evidence="1">The sequence shown here is derived from an EMBL/GenBank/DDBJ whole genome shotgun (WGS) entry which is preliminary data.</text>
</comment>
<accession>A0AAD9PR67</accession>
<reference evidence="1" key="2">
    <citation type="journal article" date="2023" name="Science">
        <title>Genomic signatures of disease resistance in endangered staghorn corals.</title>
        <authorList>
            <person name="Vollmer S.V."/>
            <person name="Selwyn J.D."/>
            <person name="Despard B.A."/>
            <person name="Roesel C.L."/>
        </authorList>
    </citation>
    <scope>NUCLEOTIDE SEQUENCE</scope>
    <source>
        <strain evidence="1">K2</strain>
    </source>
</reference>
<dbReference type="AlphaFoldDB" id="A0AAD9PR67"/>
<sequence length="116" mass="12698">MPLVGLRPGFGVFESVVRVSNKNKFGESAAVSCGFLSTFSLKMSSFEELVLSCVDKGIPGAATKTSSVSKIYTNCTSQVEDRKRKNDQSMCQRAHPSSSFLYNTKEDLESHNCCTK</sequence>
<keyword evidence="2" id="KW-1185">Reference proteome</keyword>
<proteinExistence type="predicted"/>
<organism evidence="1 2">
    <name type="scientific">Acropora cervicornis</name>
    <name type="common">Staghorn coral</name>
    <dbReference type="NCBI Taxonomy" id="6130"/>
    <lineage>
        <taxon>Eukaryota</taxon>
        <taxon>Metazoa</taxon>
        <taxon>Cnidaria</taxon>
        <taxon>Anthozoa</taxon>
        <taxon>Hexacorallia</taxon>
        <taxon>Scleractinia</taxon>
        <taxon>Astrocoeniina</taxon>
        <taxon>Acroporidae</taxon>
        <taxon>Acropora</taxon>
    </lineage>
</organism>
<reference evidence="1" key="1">
    <citation type="journal article" date="2023" name="G3 (Bethesda)">
        <title>Whole genome assembly and annotation of the endangered Caribbean coral Acropora cervicornis.</title>
        <authorList>
            <person name="Selwyn J.D."/>
            <person name="Vollmer S.V."/>
        </authorList>
    </citation>
    <scope>NUCLEOTIDE SEQUENCE</scope>
    <source>
        <strain evidence="1">K2</strain>
    </source>
</reference>
<protein>
    <submittedName>
        <fullName evidence="1">Uncharacterized protein</fullName>
    </submittedName>
</protein>
<evidence type="ECO:0000313" key="2">
    <source>
        <dbReference type="Proteomes" id="UP001249851"/>
    </source>
</evidence>
<evidence type="ECO:0000313" key="1">
    <source>
        <dbReference type="EMBL" id="KAK2547544.1"/>
    </source>
</evidence>
<name>A0AAD9PR67_ACRCE</name>
<dbReference type="Proteomes" id="UP001249851">
    <property type="component" value="Unassembled WGS sequence"/>
</dbReference>